<keyword evidence="2" id="KW-1185">Reference proteome</keyword>
<dbReference type="Proteomes" id="UP001057402">
    <property type="component" value="Chromosome 11"/>
</dbReference>
<sequence>MGDGAEAGGCGPKIFMGSSTSSIQEDGILLCCYSSSSKLNAVFREILRKHSPVPVVPLSMPTRTPSWEDTLFVGEVNRNQHLFKTMAFEGEKRVCAGLCKPH</sequence>
<name>A0ACB9LMK5_9MYRT</name>
<proteinExistence type="predicted"/>
<protein>
    <submittedName>
        <fullName evidence="1">Uncharacterized protein</fullName>
    </submittedName>
</protein>
<evidence type="ECO:0000313" key="2">
    <source>
        <dbReference type="Proteomes" id="UP001057402"/>
    </source>
</evidence>
<evidence type="ECO:0000313" key="1">
    <source>
        <dbReference type="EMBL" id="KAI4312600.1"/>
    </source>
</evidence>
<gene>
    <name evidence="1" type="ORF">MLD38_037404</name>
</gene>
<accession>A0ACB9LMK5</accession>
<organism evidence="1 2">
    <name type="scientific">Melastoma candidum</name>
    <dbReference type="NCBI Taxonomy" id="119954"/>
    <lineage>
        <taxon>Eukaryota</taxon>
        <taxon>Viridiplantae</taxon>
        <taxon>Streptophyta</taxon>
        <taxon>Embryophyta</taxon>
        <taxon>Tracheophyta</taxon>
        <taxon>Spermatophyta</taxon>
        <taxon>Magnoliopsida</taxon>
        <taxon>eudicotyledons</taxon>
        <taxon>Gunneridae</taxon>
        <taxon>Pentapetalae</taxon>
        <taxon>rosids</taxon>
        <taxon>malvids</taxon>
        <taxon>Myrtales</taxon>
        <taxon>Melastomataceae</taxon>
        <taxon>Melastomatoideae</taxon>
        <taxon>Melastomateae</taxon>
        <taxon>Melastoma</taxon>
    </lineage>
</organism>
<comment type="caution">
    <text evidence="1">The sequence shown here is derived from an EMBL/GenBank/DDBJ whole genome shotgun (WGS) entry which is preliminary data.</text>
</comment>
<dbReference type="EMBL" id="CM042890">
    <property type="protein sequence ID" value="KAI4312600.1"/>
    <property type="molecule type" value="Genomic_DNA"/>
</dbReference>
<reference evidence="2" key="1">
    <citation type="journal article" date="2023" name="Front. Plant Sci.">
        <title>Chromosomal-level genome assembly of Melastoma candidum provides insights into trichome evolution.</title>
        <authorList>
            <person name="Zhong Y."/>
            <person name="Wu W."/>
            <person name="Sun C."/>
            <person name="Zou P."/>
            <person name="Liu Y."/>
            <person name="Dai S."/>
            <person name="Zhou R."/>
        </authorList>
    </citation>
    <scope>NUCLEOTIDE SEQUENCE [LARGE SCALE GENOMIC DNA]</scope>
</reference>